<dbReference type="Proteomes" id="UP000011658">
    <property type="component" value="Chromosome"/>
</dbReference>
<comment type="catalytic activity">
    <reaction evidence="9">
        <text>2 reduced [2Fe-2S]-[ferredoxin] + NADP(+) + H(+) = 2 oxidized [2Fe-2S]-[ferredoxin] + NADPH</text>
        <dbReference type="Rhea" id="RHEA:20125"/>
        <dbReference type="Rhea" id="RHEA-COMP:10000"/>
        <dbReference type="Rhea" id="RHEA-COMP:10001"/>
        <dbReference type="ChEBI" id="CHEBI:15378"/>
        <dbReference type="ChEBI" id="CHEBI:33737"/>
        <dbReference type="ChEBI" id="CHEBI:33738"/>
        <dbReference type="ChEBI" id="CHEBI:57783"/>
        <dbReference type="ChEBI" id="CHEBI:58349"/>
        <dbReference type="EC" id="1.18.1.2"/>
    </reaction>
</comment>
<dbReference type="PRINTS" id="PR00410">
    <property type="entry name" value="PHEHYDRXLASE"/>
</dbReference>
<keyword evidence="6" id="KW-0274">FAD</keyword>
<dbReference type="EC" id="1.18.1.2" evidence="3"/>
<dbReference type="InterPro" id="IPR017927">
    <property type="entry name" value="FAD-bd_FR_type"/>
</dbReference>
<organism evidence="11 12">
    <name type="scientific">Candidatus Kinetoplastidibacterium galati TCC219</name>
    <dbReference type="NCBI Taxonomy" id="1208921"/>
    <lineage>
        <taxon>Bacteria</taxon>
        <taxon>Pseudomonadati</taxon>
        <taxon>Pseudomonadota</taxon>
        <taxon>Betaproteobacteria</taxon>
        <taxon>Candidatus Kinetoplastidibacterium</taxon>
    </lineage>
</organism>
<evidence type="ECO:0000256" key="4">
    <source>
        <dbReference type="ARBA" id="ARBA00022630"/>
    </source>
</evidence>
<dbReference type="PANTHER" id="PTHR47878:SF1">
    <property type="entry name" value="FLAVODOXIN_FERREDOXIN--NADP REDUCTASE"/>
    <property type="match status" value="1"/>
</dbReference>
<evidence type="ECO:0000259" key="10">
    <source>
        <dbReference type="PROSITE" id="PS51384"/>
    </source>
</evidence>
<dbReference type="InterPro" id="IPR017938">
    <property type="entry name" value="Riboflavin_synthase-like_b-brl"/>
</dbReference>
<dbReference type="Pfam" id="PF00175">
    <property type="entry name" value="NAD_binding_1"/>
    <property type="match status" value="1"/>
</dbReference>
<evidence type="ECO:0000256" key="2">
    <source>
        <dbReference type="ARBA" id="ARBA00008312"/>
    </source>
</evidence>
<evidence type="ECO:0000256" key="3">
    <source>
        <dbReference type="ARBA" id="ARBA00013223"/>
    </source>
</evidence>
<dbReference type="CDD" id="cd06195">
    <property type="entry name" value="FNR1"/>
    <property type="match status" value="1"/>
</dbReference>
<comment type="cofactor">
    <cofactor evidence="1">
        <name>FAD</name>
        <dbReference type="ChEBI" id="CHEBI:57692"/>
    </cofactor>
</comment>
<keyword evidence="5" id="KW-0547">Nucleotide-binding</keyword>
<keyword evidence="12" id="KW-1185">Reference proteome</keyword>
<dbReference type="GO" id="GO:0000166">
    <property type="term" value="F:nucleotide binding"/>
    <property type="evidence" value="ECO:0007669"/>
    <property type="project" value="UniProtKB-KW"/>
</dbReference>
<dbReference type="EMBL" id="CP003806">
    <property type="protein sequence ID" value="AGF49057.1"/>
    <property type="molecule type" value="Genomic_DNA"/>
</dbReference>
<dbReference type="SUPFAM" id="SSF63380">
    <property type="entry name" value="Riboflavin synthase domain-like"/>
    <property type="match status" value="1"/>
</dbReference>
<evidence type="ECO:0000256" key="7">
    <source>
        <dbReference type="ARBA" id="ARBA00022857"/>
    </source>
</evidence>
<dbReference type="Pfam" id="PF00970">
    <property type="entry name" value="FAD_binding_6"/>
    <property type="match status" value="1"/>
</dbReference>
<evidence type="ECO:0000256" key="5">
    <source>
        <dbReference type="ARBA" id="ARBA00022741"/>
    </source>
</evidence>
<dbReference type="InterPro" id="IPR008333">
    <property type="entry name" value="Cbr1-like_FAD-bd_dom"/>
</dbReference>
<keyword evidence="4" id="KW-0285">Flavoprotein</keyword>
<dbReference type="InterPro" id="IPR001433">
    <property type="entry name" value="OxRdtase_FAD/NAD-bd"/>
</dbReference>
<dbReference type="InterPro" id="IPR001709">
    <property type="entry name" value="Flavoprot_Pyr_Nucl_cyt_Rdtase"/>
</dbReference>
<evidence type="ECO:0000256" key="8">
    <source>
        <dbReference type="ARBA" id="ARBA00023002"/>
    </source>
</evidence>
<dbReference type="Gene3D" id="2.40.30.10">
    <property type="entry name" value="Translation factors"/>
    <property type="match status" value="1"/>
</dbReference>
<evidence type="ECO:0000313" key="12">
    <source>
        <dbReference type="Proteomes" id="UP000011658"/>
    </source>
</evidence>
<protein>
    <recommendedName>
        <fullName evidence="3">ferredoxin--NADP(+) reductase</fullName>
        <ecNumber evidence="3">1.18.1.2</ecNumber>
    </recommendedName>
</protein>
<dbReference type="PRINTS" id="PR00371">
    <property type="entry name" value="FPNCR"/>
</dbReference>
<comment type="similarity">
    <text evidence="2">Belongs to the ferredoxin--NADP reductase type 1 family.</text>
</comment>
<sequence>MKYEIAMNNINIEKIIDVHHWSEKLFSFRTTRNRSFRFINGHFVMIGLMLNDRPLMRAYSIASANYEDYLEFLSIKVPNGLLTSKLKQLKTGDEIFVSNKSVGTLVTDNLKPGKRLFLFATGTGLAPFLSIIKDYKIYEIFEKVILIHSVRSINELAYKQMIEEQLPNNELIGSEVKEKLIYYPTVTRQDFYSNSRITNLINSDEFFNKTGLSNIDCKTDRAMICGSPQALMDISKILDELGFKASSNVNGVGDYVIERAFVNN</sequence>
<dbReference type="InterPro" id="IPR033892">
    <property type="entry name" value="FNR_bac"/>
</dbReference>
<dbReference type="InterPro" id="IPR039261">
    <property type="entry name" value="FNR_nucleotide-bd"/>
</dbReference>
<dbReference type="PATRIC" id="fig|1208921.3.peg.338"/>
<dbReference type="SUPFAM" id="SSF52343">
    <property type="entry name" value="Ferredoxin reductase-like, C-terminal NADP-linked domain"/>
    <property type="match status" value="1"/>
</dbReference>
<proteinExistence type="inferred from homology"/>
<accession>M1LU25</accession>
<keyword evidence="7" id="KW-0521">NADP</keyword>
<dbReference type="PANTHER" id="PTHR47878">
    <property type="entry name" value="OXIDOREDUCTASE FAD/NAD(P)-BINDING DOMAIN PROTEIN"/>
    <property type="match status" value="1"/>
</dbReference>
<keyword evidence="8 11" id="KW-0560">Oxidoreductase</keyword>
<feature type="domain" description="FAD-binding FR-type" evidence="10">
    <location>
        <begin position="8"/>
        <end position="108"/>
    </location>
</feature>
<dbReference type="AlphaFoldDB" id="M1LU25"/>
<evidence type="ECO:0000256" key="6">
    <source>
        <dbReference type="ARBA" id="ARBA00022827"/>
    </source>
</evidence>
<dbReference type="STRING" id="1208921.ST1E_0672"/>
<dbReference type="GO" id="GO:0042167">
    <property type="term" value="P:heme catabolic process"/>
    <property type="evidence" value="ECO:0007669"/>
    <property type="project" value="TreeGrafter"/>
</dbReference>
<dbReference type="PROSITE" id="PS51384">
    <property type="entry name" value="FAD_FR"/>
    <property type="match status" value="1"/>
</dbReference>
<dbReference type="InterPro" id="IPR051930">
    <property type="entry name" value="FNR_type-1"/>
</dbReference>
<evidence type="ECO:0000256" key="1">
    <source>
        <dbReference type="ARBA" id="ARBA00001974"/>
    </source>
</evidence>
<dbReference type="eggNOG" id="COG0543">
    <property type="taxonomic scope" value="Bacteria"/>
</dbReference>
<dbReference type="HOGENOM" id="CLU_003827_3_0_4"/>
<dbReference type="GO" id="GO:0034599">
    <property type="term" value="P:cellular response to oxidative stress"/>
    <property type="evidence" value="ECO:0007669"/>
    <property type="project" value="TreeGrafter"/>
</dbReference>
<reference evidence="11 12" key="1">
    <citation type="journal article" date="2013" name="Genome Biol. Evol.">
        <title>Genome evolution and phylogenomic analysis of candidatus kinetoplastibacterium, the betaproteobacterial endosymbionts of strigomonas and angomonas.</title>
        <authorList>
            <person name="Alves J.M."/>
            <person name="Serrano M.G."/>
            <person name="Maia da Silva F."/>
            <person name="Voegtly L.J."/>
            <person name="Matveyev A.V."/>
            <person name="Teixeira M.M."/>
            <person name="Camargo E.P."/>
            <person name="Buck G.A."/>
        </authorList>
    </citation>
    <scope>NUCLEOTIDE SEQUENCE [LARGE SCALE GENOMIC DNA]</scope>
    <source>
        <strain evidence="11 12">TCC219</strain>
    </source>
</reference>
<name>M1LU25_9PROT</name>
<gene>
    <name evidence="11" type="ORF">ST1E_0672</name>
</gene>
<evidence type="ECO:0000313" key="11">
    <source>
        <dbReference type="EMBL" id="AGF49057.1"/>
    </source>
</evidence>
<dbReference type="GO" id="GO:0004324">
    <property type="term" value="F:ferredoxin-NADP+ reductase activity"/>
    <property type="evidence" value="ECO:0007669"/>
    <property type="project" value="UniProtKB-EC"/>
</dbReference>
<evidence type="ECO:0000256" key="9">
    <source>
        <dbReference type="ARBA" id="ARBA00047776"/>
    </source>
</evidence>
<dbReference type="Gene3D" id="3.40.50.80">
    <property type="entry name" value="Nucleotide-binding domain of ferredoxin-NADP reductase (FNR) module"/>
    <property type="match status" value="1"/>
</dbReference>
<dbReference type="KEGG" id="kga:ST1E_0672"/>